<reference evidence="2" key="1">
    <citation type="submission" date="2018-05" db="EMBL/GenBank/DDBJ databases">
        <authorList>
            <person name="Lanie J.A."/>
            <person name="Ng W.-L."/>
            <person name="Kazmierczak K.M."/>
            <person name="Andrzejewski T.M."/>
            <person name="Davidsen T.M."/>
            <person name="Wayne K.J."/>
            <person name="Tettelin H."/>
            <person name="Glass J.I."/>
            <person name="Rusch D."/>
            <person name="Podicherti R."/>
            <person name="Tsui H.-C.T."/>
            <person name="Winkler M.E."/>
        </authorList>
    </citation>
    <scope>NUCLEOTIDE SEQUENCE</scope>
</reference>
<accession>A0A382YYC5</accession>
<keyword evidence="1" id="KW-0472">Membrane</keyword>
<proteinExistence type="predicted"/>
<keyword evidence="1" id="KW-0812">Transmembrane</keyword>
<sequence>MFFEESVSILGRQESINFQIFISGLGLLLLFGLLLFGFVEKIFYLFKSNKKKVGVKAMVVKKE</sequence>
<gene>
    <name evidence="2" type="ORF">METZ01_LOCUS441037</name>
</gene>
<protein>
    <submittedName>
        <fullName evidence="2">Uncharacterized protein</fullName>
    </submittedName>
</protein>
<dbReference type="EMBL" id="UINC01179483">
    <property type="protein sequence ID" value="SVD88183.1"/>
    <property type="molecule type" value="Genomic_DNA"/>
</dbReference>
<keyword evidence="1" id="KW-1133">Transmembrane helix</keyword>
<organism evidence="2">
    <name type="scientific">marine metagenome</name>
    <dbReference type="NCBI Taxonomy" id="408172"/>
    <lineage>
        <taxon>unclassified sequences</taxon>
        <taxon>metagenomes</taxon>
        <taxon>ecological metagenomes</taxon>
    </lineage>
</organism>
<dbReference type="AlphaFoldDB" id="A0A382YYC5"/>
<evidence type="ECO:0000313" key="2">
    <source>
        <dbReference type="EMBL" id="SVD88183.1"/>
    </source>
</evidence>
<feature type="transmembrane region" description="Helical" evidence="1">
    <location>
        <begin position="20"/>
        <end position="46"/>
    </location>
</feature>
<evidence type="ECO:0000256" key="1">
    <source>
        <dbReference type="SAM" id="Phobius"/>
    </source>
</evidence>
<name>A0A382YYC5_9ZZZZ</name>